<organism evidence="5 6">
    <name type="scientific">Tropilaelaps mercedesae</name>
    <dbReference type="NCBI Taxonomy" id="418985"/>
    <lineage>
        <taxon>Eukaryota</taxon>
        <taxon>Metazoa</taxon>
        <taxon>Ecdysozoa</taxon>
        <taxon>Arthropoda</taxon>
        <taxon>Chelicerata</taxon>
        <taxon>Arachnida</taxon>
        <taxon>Acari</taxon>
        <taxon>Parasitiformes</taxon>
        <taxon>Mesostigmata</taxon>
        <taxon>Gamasina</taxon>
        <taxon>Dermanyssoidea</taxon>
        <taxon>Laelapidae</taxon>
        <taxon>Tropilaelaps</taxon>
    </lineage>
</organism>
<gene>
    <name evidence="5" type="ORF">BIW11_09677</name>
</gene>
<keyword evidence="6" id="KW-1185">Reference proteome</keyword>
<comment type="subcellular location">
    <subcellularLocation>
        <location evidence="1">Cell membrane</location>
    </subcellularLocation>
</comment>
<evidence type="ECO:0000259" key="4">
    <source>
        <dbReference type="Pfam" id="PF23110"/>
    </source>
</evidence>
<dbReference type="AlphaFoldDB" id="A0A1V9XJ16"/>
<dbReference type="STRING" id="418985.A0A1V9XJ16"/>
<reference evidence="5 6" key="1">
    <citation type="journal article" date="2017" name="Gigascience">
        <title>Draft genome of the honey bee ectoparasitic mite, Tropilaelaps mercedesae, is shaped by the parasitic life history.</title>
        <authorList>
            <person name="Dong X."/>
            <person name="Armstrong S.D."/>
            <person name="Xia D."/>
            <person name="Makepeace B.L."/>
            <person name="Darby A.C."/>
            <person name="Kadowaki T."/>
        </authorList>
    </citation>
    <scope>NUCLEOTIDE SEQUENCE [LARGE SCALE GENOMIC DNA]</scope>
    <source>
        <strain evidence="5">Wuxi-XJTLU</strain>
    </source>
</reference>
<dbReference type="Pfam" id="PF23110">
    <property type="entry name" value="H1_KCTD8_12_16"/>
    <property type="match status" value="1"/>
</dbReference>
<comment type="caution">
    <text evidence="5">The sequence shown here is derived from an EMBL/GenBank/DDBJ whole genome shotgun (WGS) entry which is preliminary data.</text>
</comment>
<evidence type="ECO:0000313" key="5">
    <source>
        <dbReference type="EMBL" id="OQR73525.1"/>
    </source>
</evidence>
<dbReference type="InParanoid" id="A0A1V9XJ16"/>
<evidence type="ECO:0000256" key="3">
    <source>
        <dbReference type="ARBA" id="ARBA00023136"/>
    </source>
</evidence>
<dbReference type="EMBL" id="MNPL01009803">
    <property type="protein sequence ID" value="OQR73525.1"/>
    <property type="molecule type" value="Genomic_DNA"/>
</dbReference>
<proteinExistence type="predicted"/>
<feature type="domain" description="KCTD8/12/16 H1" evidence="4">
    <location>
        <begin position="1"/>
        <end position="48"/>
    </location>
</feature>
<sequence length="49" mass="5407">MLQEARFQCVCACGSGTSSGGNGGEPLKPGLDSEEQRWNHYNEFVFVRN</sequence>
<name>A0A1V9XJ16_9ACAR</name>
<accession>A0A1V9XJ16</accession>
<protein>
    <submittedName>
        <fullName evidence="5">BTB/POZ domain-containing protein KCTD12-like</fullName>
    </submittedName>
</protein>
<keyword evidence="2" id="KW-1003">Cell membrane</keyword>
<dbReference type="InterPro" id="IPR057093">
    <property type="entry name" value="H1_KCTD8_12_16"/>
</dbReference>
<evidence type="ECO:0000313" key="6">
    <source>
        <dbReference type="Proteomes" id="UP000192247"/>
    </source>
</evidence>
<evidence type="ECO:0000256" key="2">
    <source>
        <dbReference type="ARBA" id="ARBA00022475"/>
    </source>
</evidence>
<keyword evidence="3" id="KW-0472">Membrane</keyword>
<evidence type="ECO:0000256" key="1">
    <source>
        <dbReference type="ARBA" id="ARBA00004236"/>
    </source>
</evidence>
<dbReference type="Proteomes" id="UP000192247">
    <property type="component" value="Unassembled WGS sequence"/>
</dbReference>